<organism evidence="1 2">
    <name type="scientific">Monascus purpureus</name>
    <name type="common">Red mold</name>
    <name type="synonym">Monascus anka</name>
    <dbReference type="NCBI Taxonomy" id="5098"/>
    <lineage>
        <taxon>Eukaryota</taxon>
        <taxon>Fungi</taxon>
        <taxon>Dikarya</taxon>
        <taxon>Ascomycota</taxon>
        <taxon>Pezizomycotina</taxon>
        <taxon>Eurotiomycetes</taxon>
        <taxon>Eurotiomycetidae</taxon>
        <taxon>Eurotiales</taxon>
        <taxon>Aspergillaceae</taxon>
        <taxon>Monascus</taxon>
    </lineage>
</organism>
<evidence type="ECO:0000313" key="1">
    <source>
        <dbReference type="EMBL" id="TQB74237.1"/>
    </source>
</evidence>
<proteinExistence type="predicted"/>
<dbReference type="EMBL" id="VIFY01000033">
    <property type="protein sequence ID" value="TQB74237.1"/>
    <property type="molecule type" value="Genomic_DNA"/>
</dbReference>
<protein>
    <submittedName>
        <fullName evidence="1">Uncharacterized protein</fullName>
    </submittedName>
</protein>
<dbReference type="Proteomes" id="UP000319663">
    <property type="component" value="Unassembled WGS sequence"/>
</dbReference>
<keyword evidence="2" id="KW-1185">Reference proteome</keyword>
<comment type="caution">
    <text evidence="1">The sequence shown here is derived from an EMBL/GenBank/DDBJ whole genome shotgun (WGS) entry which is preliminary data.</text>
</comment>
<reference evidence="1 2" key="1">
    <citation type="submission" date="2019-06" db="EMBL/GenBank/DDBJ databases">
        <title>Wine fermentation using esterase from Monascus purpureus.</title>
        <authorList>
            <person name="Geng C."/>
            <person name="Zhang Y."/>
        </authorList>
    </citation>
    <scope>NUCLEOTIDE SEQUENCE [LARGE SCALE GENOMIC DNA]</scope>
    <source>
        <strain evidence="1">HQ1</strain>
    </source>
</reference>
<name>A0A507QZH2_MONPU</name>
<gene>
    <name evidence="1" type="ORF">MPDQ_004959</name>
</gene>
<dbReference type="STRING" id="5098.A0A507QZH2"/>
<evidence type="ECO:0000313" key="2">
    <source>
        <dbReference type="Proteomes" id="UP000319663"/>
    </source>
</evidence>
<sequence>MADPQEIRVDHPRHVLYQVATAMNGRHNDLSVTLPAHSAWKTAIQAAEEAMGNVDSSRFTRYGA</sequence>
<dbReference type="AlphaFoldDB" id="A0A507QZH2"/>
<accession>A0A507QZH2</accession>